<evidence type="ECO:0000313" key="1">
    <source>
        <dbReference type="EMBL" id="MBM3274081.1"/>
    </source>
</evidence>
<accession>A0A937X5P5</accession>
<dbReference type="Proteomes" id="UP000703893">
    <property type="component" value="Unassembled WGS sequence"/>
</dbReference>
<name>A0A937X5P5_9BACT</name>
<organism evidence="1 2">
    <name type="scientific">Candidatus Tanganyikabacteria bacterium</name>
    <dbReference type="NCBI Taxonomy" id="2961651"/>
    <lineage>
        <taxon>Bacteria</taxon>
        <taxon>Bacillati</taxon>
        <taxon>Candidatus Sericytochromatia</taxon>
        <taxon>Candidatus Tanganyikabacteria</taxon>
    </lineage>
</organism>
<dbReference type="AlphaFoldDB" id="A0A937X5P5"/>
<proteinExistence type="predicted"/>
<protein>
    <submittedName>
        <fullName evidence="1">Uncharacterized protein</fullName>
    </submittedName>
</protein>
<dbReference type="EMBL" id="VGJX01000116">
    <property type="protein sequence ID" value="MBM3274081.1"/>
    <property type="molecule type" value="Genomic_DNA"/>
</dbReference>
<evidence type="ECO:0000313" key="2">
    <source>
        <dbReference type="Proteomes" id="UP000703893"/>
    </source>
</evidence>
<comment type="caution">
    <text evidence="1">The sequence shown here is derived from an EMBL/GenBank/DDBJ whole genome shotgun (WGS) entry which is preliminary data.</text>
</comment>
<sequence length="120" mass="13717">MGRRRSAATRRREDLWTRALLLLCLAWAGVNLARFAVQEARLLHQHKILADEQRLVDAKRSRLQAQFAEARSYRGAEYVARKTLVMARPDEIPVLFMKGATGRIVALKEQSPPNQPPQSR</sequence>
<reference evidence="1 2" key="1">
    <citation type="submission" date="2019-03" db="EMBL/GenBank/DDBJ databases">
        <title>Lake Tanganyika Metagenome-Assembled Genomes (MAGs).</title>
        <authorList>
            <person name="Tran P."/>
        </authorList>
    </citation>
    <scope>NUCLEOTIDE SEQUENCE [LARGE SCALE GENOMIC DNA]</scope>
    <source>
        <strain evidence="1">K_DeepCast_65m_m2_236</strain>
    </source>
</reference>
<gene>
    <name evidence="1" type="ORF">FJZ00_02930</name>
</gene>